<feature type="non-terminal residue" evidence="1">
    <location>
        <position position="1"/>
    </location>
</feature>
<organism evidence="1 2">
    <name type="scientific">Eimeria acervulina</name>
    <name type="common">Coccidian parasite</name>
    <dbReference type="NCBI Taxonomy" id="5801"/>
    <lineage>
        <taxon>Eukaryota</taxon>
        <taxon>Sar</taxon>
        <taxon>Alveolata</taxon>
        <taxon>Apicomplexa</taxon>
        <taxon>Conoidasida</taxon>
        <taxon>Coccidia</taxon>
        <taxon>Eucoccidiorida</taxon>
        <taxon>Eimeriorina</taxon>
        <taxon>Eimeriidae</taxon>
        <taxon>Eimeria</taxon>
    </lineage>
</organism>
<dbReference type="VEuPathDB" id="ToxoDB:EAH_00054850"/>
<dbReference type="RefSeq" id="XP_013249366.1">
    <property type="nucleotide sequence ID" value="XM_013393912.1"/>
</dbReference>
<accession>U6GMB6</accession>
<reference evidence="1" key="1">
    <citation type="submission" date="2013-10" db="EMBL/GenBank/DDBJ databases">
        <title>Genomic analysis of the causative agents of coccidiosis in chickens.</title>
        <authorList>
            <person name="Reid A.J."/>
            <person name="Blake D."/>
            <person name="Billington K."/>
            <person name="Browne H."/>
            <person name="Dunn M."/>
            <person name="Hung S."/>
            <person name="Kawahara F."/>
            <person name="Miranda-Saavedra D."/>
            <person name="Mourier T."/>
            <person name="Nagra H."/>
            <person name="Otto T.D."/>
            <person name="Rawlings N."/>
            <person name="Sanchez A."/>
            <person name="Sanders M."/>
            <person name="Subramaniam C."/>
            <person name="Tay Y."/>
            <person name="Dear P."/>
            <person name="Doerig C."/>
            <person name="Gruber A."/>
            <person name="Parkinson J."/>
            <person name="Shirley M."/>
            <person name="Wan K.L."/>
            <person name="Berriman M."/>
            <person name="Tomley F."/>
            <person name="Pain A."/>
        </authorList>
    </citation>
    <scope>NUCLEOTIDE SEQUENCE [LARGE SCALE GENOMIC DNA]</scope>
    <source>
        <strain evidence="1">Houghton</strain>
    </source>
</reference>
<sequence>TDVIRADTGVSRKACGRLSWRATRQRVQGRASETSNDIYGQHERRPDTVDVRLRRECKVARAQRVVKQGQGQGCRVAYACVNAVNEWADRLRELRKRRRGVRKAASVVRAHTNVRLSDMVAPRRPALYDVTSAHRVNPVRMLVGCRGSGNGVELDTSAGLAC</sequence>
<proteinExistence type="predicted"/>
<reference evidence="1" key="2">
    <citation type="submission" date="2013-10" db="EMBL/GenBank/DDBJ databases">
        <authorList>
            <person name="Aslett M."/>
        </authorList>
    </citation>
    <scope>NUCLEOTIDE SEQUENCE [LARGE SCALE GENOMIC DNA]</scope>
    <source>
        <strain evidence="1">Houghton</strain>
    </source>
</reference>
<dbReference type="Proteomes" id="UP000018050">
    <property type="component" value="Unassembled WGS sequence"/>
</dbReference>
<dbReference type="EMBL" id="HG671297">
    <property type="protein sequence ID" value="CDI80707.1"/>
    <property type="molecule type" value="Genomic_DNA"/>
</dbReference>
<protein>
    <submittedName>
        <fullName evidence="1">Uncharacterized protein</fullName>
    </submittedName>
</protein>
<dbReference type="AlphaFoldDB" id="U6GMB6"/>
<keyword evidence="2" id="KW-1185">Reference proteome</keyword>
<dbReference type="GeneID" id="25273555"/>
<evidence type="ECO:0000313" key="2">
    <source>
        <dbReference type="Proteomes" id="UP000018050"/>
    </source>
</evidence>
<gene>
    <name evidence="1" type="ORF">EAH_00054850</name>
</gene>
<evidence type="ECO:0000313" key="1">
    <source>
        <dbReference type="EMBL" id="CDI80707.1"/>
    </source>
</evidence>
<name>U6GMB6_EIMAC</name>